<dbReference type="InterPro" id="IPR000888">
    <property type="entry name" value="RmlC-like"/>
</dbReference>
<dbReference type="OrthoDB" id="9800680at2"/>
<evidence type="ECO:0000256" key="2">
    <source>
        <dbReference type="ARBA" id="ARBA00001997"/>
    </source>
</evidence>
<evidence type="ECO:0000256" key="4">
    <source>
        <dbReference type="ARBA" id="ARBA00019595"/>
    </source>
</evidence>
<dbReference type="CDD" id="cd00438">
    <property type="entry name" value="cupin_RmlC"/>
    <property type="match status" value="1"/>
</dbReference>
<evidence type="ECO:0000313" key="9">
    <source>
        <dbReference type="Proteomes" id="UP000326287"/>
    </source>
</evidence>
<dbReference type="PANTHER" id="PTHR21047:SF2">
    <property type="entry name" value="THYMIDINE DIPHOSPHO-4-KETO-RHAMNOSE 3,5-EPIMERASE"/>
    <property type="match status" value="1"/>
</dbReference>
<reference evidence="8 9" key="1">
    <citation type="submission" date="2019-02" db="EMBL/GenBank/DDBJ databases">
        <authorList>
            <person name="Li S.-H."/>
        </authorList>
    </citation>
    <scope>NUCLEOTIDE SEQUENCE [LARGE SCALE GENOMIC DNA]</scope>
    <source>
        <strain evidence="8 9">IMCC14385</strain>
    </source>
</reference>
<dbReference type="RefSeq" id="WP_152660331.1">
    <property type="nucleotide sequence ID" value="NZ_CP036422.1"/>
</dbReference>
<evidence type="ECO:0000256" key="6">
    <source>
        <dbReference type="PIRSR" id="PIRSR600888-3"/>
    </source>
</evidence>
<dbReference type="GO" id="GO:0019305">
    <property type="term" value="P:dTDP-rhamnose biosynthetic process"/>
    <property type="evidence" value="ECO:0007669"/>
    <property type="project" value="UniProtKB-UniRule"/>
</dbReference>
<dbReference type="GO" id="GO:0005829">
    <property type="term" value="C:cytosol"/>
    <property type="evidence" value="ECO:0007669"/>
    <property type="project" value="TreeGrafter"/>
</dbReference>
<dbReference type="KEGG" id="halc:EY643_00350"/>
<evidence type="ECO:0000256" key="7">
    <source>
        <dbReference type="RuleBase" id="RU364069"/>
    </source>
</evidence>
<dbReference type="EMBL" id="CP036422">
    <property type="protein sequence ID" value="QFU74218.1"/>
    <property type="molecule type" value="Genomic_DNA"/>
</dbReference>
<protein>
    <recommendedName>
        <fullName evidence="4 7">dTDP-4-dehydrorhamnose 3,5-epimerase</fullName>
        <ecNumber evidence="3 7">5.1.3.13</ecNumber>
    </recommendedName>
    <alternativeName>
        <fullName evidence="7">Thymidine diphospho-4-keto-rhamnose 3,5-epimerase</fullName>
    </alternativeName>
</protein>
<dbReference type="InterPro" id="IPR014710">
    <property type="entry name" value="RmlC-like_jellyroll"/>
</dbReference>
<organism evidence="8 9">
    <name type="scientific">Halioglobus maricola</name>
    <dbReference type="NCBI Taxonomy" id="2601894"/>
    <lineage>
        <taxon>Bacteria</taxon>
        <taxon>Pseudomonadati</taxon>
        <taxon>Pseudomonadota</taxon>
        <taxon>Gammaproteobacteria</taxon>
        <taxon>Cellvibrionales</taxon>
        <taxon>Halieaceae</taxon>
        <taxon>Halioglobus</taxon>
    </lineage>
</organism>
<comment type="subunit">
    <text evidence="7">Homodimer.</text>
</comment>
<dbReference type="GO" id="GO:0008830">
    <property type="term" value="F:dTDP-4-dehydrorhamnose 3,5-epimerase activity"/>
    <property type="evidence" value="ECO:0007669"/>
    <property type="project" value="UniProtKB-UniRule"/>
</dbReference>
<comment type="similarity">
    <text evidence="7">Belongs to the dTDP-4-dehydrorhamnose 3,5-epimerase family.</text>
</comment>
<accession>A0A5P9NGR4</accession>
<keyword evidence="9" id="KW-1185">Reference proteome</keyword>
<dbReference type="AlphaFoldDB" id="A0A5P9NGR4"/>
<dbReference type="Gene3D" id="2.60.120.10">
    <property type="entry name" value="Jelly Rolls"/>
    <property type="match status" value="1"/>
</dbReference>
<feature type="active site" description="Proton acceptor" evidence="5">
    <location>
        <position position="61"/>
    </location>
</feature>
<feature type="site" description="Participates in a stacking interaction with the thymidine ring of dTDP-4-oxo-6-deoxyglucose" evidence="6">
    <location>
        <position position="136"/>
    </location>
</feature>
<evidence type="ECO:0000256" key="1">
    <source>
        <dbReference type="ARBA" id="ARBA00001298"/>
    </source>
</evidence>
<dbReference type="Pfam" id="PF00908">
    <property type="entry name" value="dTDP_sugar_isom"/>
    <property type="match status" value="1"/>
</dbReference>
<proteinExistence type="inferred from homology"/>
<comment type="function">
    <text evidence="2 7">Catalyzes the epimerization of the C3' and C5'positions of dTDP-6-deoxy-D-xylo-4-hexulose, forming dTDP-6-deoxy-L-lyxo-4-hexulose.</text>
</comment>
<gene>
    <name evidence="8" type="primary">rfbC</name>
    <name evidence="8" type="ORF">EY643_00350</name>
</gene>
<dbReference type="UniPathway" id="UPA00124"/>
<dbReference type="SUPFAM" id="SSF51182">
    <property type="entry name" value="RmlC-like cupins"/>
    <property type="match status" value="1"/>
</dbReference>
<sequence length="181" mass="20399">MKFESTPLEGVYLVTPQVFGDERGFFLESWSAATFRDEGFDLKFVQDNHSRSARGILRGMHYQREHTQGKLVRVTVGAVYDAVVDMRHDSPTVGQWYGVELSAENHQMLWVPPGFAHGFYVLSDFADFQYKCTDIYHPASEISLAWDDQRVGIEWPIPAGEKPQLSGKDAAGLVFAEAPLL</sequence>
<dbReference type="GO" id="GO:0000271">
    <property type="term" value="P:polysaccharide biosynthetic process"/>
    <property type="evidence" value="ECO:0007669"/>
    <property type="project" value="TreeGrafter"/>
</dbReference>
<keyword evidence="7 8" id="KW-0413">Isomerase</keyword>
<dbReference type="InterPro" id="IPR011051">
    <property type="entry name" value="RmlC_Cupin_sf"/>
</dbReference>
<evidence type="ECO:0000256" key="5">
    <source>
        <dbReference type="PIRSR" id="PIRSR600888-1"/>
    </source>
</evidence>
<comment type="catalytic activity">
    <reaction evidence="1 7">
        <text>dTDP-4-dehydro-6-deoxy-alpha-D-glucose = dTDP-4-dehydro-beta-L-rhamnose</text>
        <dbReference type="Rhea" id="RHEA:16969"/>
        <dbReference type="ChEBI" id="CHEBI:57649"/>
        <dbReference type="ChEBI" id="CHEBI:62830"/>
        <dbReference type="EC" id="5.1.3.13"/>
    </reaction>
</comment>
<name>A0A5P9NGR4_9GAMM</name>
<evidence type="ECO:0000313" key="8">
    <source>
        <dbReference type="EMBL" id="QFU74218.1"/>
    </source>
</evidence>
<evidence type="ECO:0000256" key="3">
    <source>
        <dbReference type="ARBA" id="ARBA00012098"/>
    </source>
</evidence>
<dbReference type="Proteomes" id="UP000326287">
    <property type="component" value="Chromosome"/>
</dbReference>
<dbReference type="PANTHER" id="PTHR21047">
    <property type="entry name" value="DTDP-6-DEOXY-D-GLUCOSE-3,5 EPIMERASE"/>
    <property type="match status" value="1"/>
</dbReference>
<dbReference type="EC" id="5.1.3.13" evidence="3 7"/>
<feature type="active site" description="Proton donor" evidence="5">
    <location>
        <position position="130"/>
    </location>
</feature>
<dbReference type="NCBIfam" id="TIGR01221">
    <property type="entry name" value="rmlC"/>
    <property type="match status" value="1"/>
</dbReference>
<comment type="pathway">
    <text evidence="7">Carbohydrate biosynthesis; dTDP-L-rhamnose biosynthesis.</text>
</comment>